<reference evidence="1 2" key="1">
    <citation type="submission" date="2023-08" db="EMBL/GenBank/DDBJ databases">
        <title>Achromobacter seleniivolatilans sp. nov., isolated from seleniferous soil.</title>
        <authorList>
            <person name="Zhang S."/>
            <person name="Li K."/>
            <person name="Peng J."/>
            <person name="Zhao Q."/>
            <person name="Wang H."/>
            <person name="Guo Y."/>
        </authorList>
    </citation>
    <scope>NUCLEOTIDE SEQUENCE [LARGE SCALE GENOMIC DNA]</scope>
    <source>
        <strain evidence="1 2">R39</strain>
    </source>
</reference>
<dbReference type="RefSeq" id="WP_306947358.1">
    <property type="nucleotide sequence ID" value="NZ_CP132976.1"/>
</dbReference>
<name>A0ABY9M667_9BURK</name>
<dbReference type="Proteomes" id="UP001234798">
    <property type="component" value="Chromosome"/>
</dbReference>
<keyword evidence="2" id="KW-1185">Reference proteome</keyword>
<accession>A0ABY9M667</accession>
<sequence>MLPANATLTVAQLLGYGFYEQKLVADQILATAGQRFLEGFGDNDSQYKQLHAQHNGPTWCR</sequence>
<protein>
    <submittedName>
        <fullName evidence="1">Uncharacterized protein</fullName>
    </submittedName>
</protein>
<gene>
    <name evidence="1" type="ORF">RAS12_08905</name>
</gene>
<evidence type="ECO:0000313" key="2">
    <source>
        <dbReference type="Proteomes" id="UP001234798"/>
    </source>
</evidence>
<dbReference type="EMBL" id="CP132976">
    <property type="protein sequence ID" value="WMD22481.1"/>
    <property type="molecule type" value="Genomic_DNA"/>
</dbReference>
<proteinExistence type="predicted"/>
<evidence type="ECO:0000313" key="1">
    <source>
        <dbReference type="EMBL" id="WMD22481.1"/>
    </source>
</evidence>
<organism evidence="1 2">
    <name type="scientific">Achromobacter seleniivolatilans</name>
    <dbReference type="NCBI Taxonomy" id="3047478"/>
    <lineage>
        <taxon>Bacteria</taxon>
        <taxon>Pseudomonadati</taxon>
        <taxon>Pseudomonadota</taxon>
        <taxon>Betaproteobacteria</taxon>
        <taxon>Burkholderiales</taxon>
        <taxon>Alcaligenaceae</taxon>
        <taxon>Achromobacter</taxon>
    </lineage>
</organism>